<dbReference type="Proteomes" id="UP000050794">
    <property type="component" value="Unassembled WGS sequence"/>
</dbReference>
<evidence type="ECO:0000313" key="1">
    <source>
        <dbReference type="EMBL" id="VDM49195.1"/>
    </source>
</evidence>
<dbReference type="WBParaSite" id="TCNE_0001787501-mRNA-1">
    <property type="protein sequence ID" value="TCNE_0001787501-mRNA-1"/>
    <property type="gene ID" value="TCNE_0001787501"/>
</dbReference>
<dbReference type="AlphaFoldDB" id="A0A183VAV4"/>
<protein>
    <submittedName>
        <fullName evidence="3">Tnp_DDE_dom domain-containing protein</fullName>
    </submittedName>
</protein>
<sequence>MPESVAERAMQPSEFAERGLPVFESATALKWRYLLKDGMAREAQFVRKRIDFCRLDLNLRSVIGGVALKFVSYNILRLVGMLHS</sequence>
<organism evidence="2 3">
    <name type="scientific">Toxocara canis</name>
    <name type="common">Canine roundworm</name>
    <dbReference type="NCBI Taxonomy" id="6265"/>
    <lineage>
        <taxon>Eukaryota</taxon>
        <taxon>Metazoa</taxon>
        <taxon>Ecdysozoa</taxon>
        <taxon>Nematoda</taxon>
        <taxon>Chromadorea</taxon>
        <taxon>Rhabditida</taxon>
        <taxon>Spirurina</taxon>
        <taxon>Ascaridomorpha</taxon>
        <taxon>Ascaridoidea</taxon>
        <taxon>Toxocaridae</taxon>
        <taxon>Toxocara</taxon>
    </lineage>
</organism>
<reference evidence="1 2" key="2">
    <citation type="submission" date="2018-11" db="EMBL/GenBank/DDBJ databases">
        <authorList>
            <consortium name="Pathogen Informatics"/>
        </authorList>
    </citation>
    <scope>NUCLEOTIDE SEQUENCE [LARGE SCALE GENOMIC DNA]</scope>
</reference>
<keyword evidence="2" id="KW-1185">Reference proteome</keyword>
<dbReference type="EMBL" id="UYWY01024891">
    <property type="protein sequence ID" value="VDM49195.1"/>
    <property type="molecule type" value="Genomic_DNA"/>
</dbReference>
<reference evidence="3" key="1">
    <citation type="submission" date="2016-06" db="UniProtKB">
        <authorList>
            <consortium name="WormBaseParasite"/>
        </authorList>
    </citation>
    <scope>IDENTIFICATION</scope>
</reference>
<evidence type="ECO:0000313" key="3">
    <source>
        <dbReference type="WBParaSite" id="TCNE_0001787501-mRNA-1"/>
    </source>
</evidence>
<gene>
    <name evidence="1" type="ORF">TCNE_LOCUS17874</name>
</gene>
<name>A0A183VAV4_TOXCA</name>
<accession>A0A183VAV4</accession>
<evidence type="ECO:0000313" key="2">
    <source>
        <dbReference type="Proteomes" id="UP000050794"/>
    </source>
</evidence>
<proteinExistence type="predicted"/>